<dbReference type="EMBL" id="NRSJ01000090">
    <property type="protein sequence ID" value="MBK1707375.1"/>
    <property type="molecule type" value="Genomic_DNA"/>
</dbReference>
<accession>A0AAJ0XCP6</accession>
<dbReference type="RefSeq" id="WP_200348857.1">
    <property type="nucleotide sequence ID" value="NZ_NRSJ01000090.1"/>
</dbReference>
<dbReference type="InterPro" id="IPR035069">
    <property type="entry name" value="TTHA1013/TTHA0281-like"/>
</dbReference>
<evidence type="ECO:0000313" key="2">
    <source>
        <dbReference type="Proteomes" id="UP001296776"/>
    </source>
</evidence>
<gene>
    <name evidence="1" type="ORF">CKO40_23300</name>
</gene>
<comment type="caution">
    <text evidence="1">The sequence shown here is derived from an EMBL/GenBank/DDBJ whole genome shotgun (WGS) entry which is preliminary data.</text>
</comment>
<proteinExistence type="predicted"/>
<dbReference type="Proteomes" id="UP001296776">
    <property type="component" value="Unassembled WGS sequence"/>
</dbReference>
<evidence type="ECO:0008006" key="3">
    <source>
        <dbReference type="Google" id="ProtNLM"/>
    </source>
</evidence>
<name>A0AAJ0XCP6_9GAMM</name>
<reference evidence="1" key="1">
    <citation type="submission" date="2017-08" db="EMBL/GenBank/DDBJ databases">
        <authorList>
            <person name="Imhoff J.F."/>
            <person name="Rahn T."/>
            <person name="Kuenzel S."/>
            <person name="Neulinger S.C."/>
        </authorList>
    </citation>
    <scope>NUCLEOTIDE SEQUENCE</scope>
    <source>
        <strain evidence="1">DSM 11080</strain>
    </source>
</reference>
<protein>
    <recommendedName>
        <fullName evidence="3">Type II toxin-antitoxin system HicB family antitoxin</fullName>
    </recommendedName>
</protein>
<dbReference type="AlphaFoldDB" id="A0AAJ0XCP6"/>
<dbReference type="SUPFAM" id="SSF143100">
    <property type="entry name" value="TTHA1013/TTHA0281-like"/>
    <property type="match status" value="1"/>
</dbReference>
<evidence type="ECO:0000313" key="1">
    <source>
        <dbReference type="EMBL" id="MBK1707375.1"/>
    </source>
</evidence>
<reference evidence="1" key="2">
    <citation type="journal article" date="2020" name="Microorganisms">
        <title>Osmotic Adaptation and Compatible Solute Biosynthesis of Phototrophic Bacteria as Revealed from Genome Analyses.</title>
        <authorList>
            <person name="Imhoff J.F."/>
            <person name="Rahn T."/>
            <person name="Kunzel S."/>
            <person name="Keller A."/>
            <person name="Neulinger S.C."/>
        </authorList>
    </citation>
    <scope>NUCLEOTIDE SEQUENCE</scope>
    <source>
        <strain evidence="1">DSM 11080</strain>
    </source>
</reference>
<dbReference type="Gene3D" id="3.30.160.250">
    <property type="match status" value="1"/>
</dbReference>
<keyword evidence="2" id="KW-1185">Reference proteome</keyword>
<sequence length="63" mass="7427">MTTARYVYWQDEDMWLGYFEEFPDYMTQGEDLEDLQENLKDIYATLTSGELPIVRRVGELAVA</sequence>
<organism evidence="1 2">
    <name type="scientific">Halochromatium glycolicum</name>
    <dbReference type="NCBI Taxonomy" id="85075"/>
    <lineage>
        <taxon>Bacteria</taxon>
        <taxon>Pseudomonadati</taxon>
        <taxon>Pseudomonadota</taxon>
        <taxon>Gammaproteobacteria</taxon>
        <taxon>Chromatiales</taxon>
        <taxon>Chromatiaceae</taxon>
        <taxon>Halochromatium</taxon>
    </lineage>
</organism>